<dbReference type="Proteomes" id="UP001500791">
    <property type="component" value="Unassembled WGS sequence"/>
</dbReference>
<evidence type="ECO:0000256" key="10">
    <source>
        <dbReference type="ARBA" id="ARBA00022801"/>
    </source>
</evidence>
<dbReference type="InterPro" id="IPR049980">
    <property type="entry name" value="LTA4H_cat"/>
</dbReference>
<evidence type="ECO:0000256" key="12">
    <source>
        <dbReference type="ARBA" id="ARBA00023049"/>
    </source>
</evidence>
<keyword evidence="16" id="KW-1185">Reference proteome</keyword>
<dbReference type="InterPro" id="IPR016024">
    <property type="entry name" value="ARM-type_fold"/>
</dbReference>
<evidence type="ECO:0000256" key="5">
    <source>
        <dbReference type="ARBA" id="ARBA00012564"/>
    </source>
</evidence>
<comment type="catalytic activity">
    <reaction evidence="1">
        <text>Release of an N-terminal amino acid, Xaa-|-Yaa- from a peptide, amide or arylamide. Xaa is preferably Ala, but may be most amino acids including Pro (slow action). When a terminal hydrophobic residue is followed by a prolyl residue, the two may be released as an intact Xaa-Pro dipeptide.</text>
        <dbReference type="EC" id="3.4.11.2"/>
    </reaction>
</comment>
<dbReference type="PANTHER" id="PTHR45726:SF3">
    <property type="entry name" value="LEUKOTRIENE A-4 HYDROLASE"/>
    <property type="match status" value="1"/>
</dbReference>
<proteinExistence type="inferred from homology"/>
<feature type="chain" id="PRO_5047082916" description="Aminopeptidase N" evidence="13">
    <location>
        <begin position="27"/>
        <end position="660"/>
    </location>
</feature>
<dbReference type="InterPro" id="IPR038502">
    <property type="entry name" value="M1_LTA-4_hydro/amino_C_sf"/>
</dbReference>
<dbReference type="SUPFAM" id="SSF63737">
    <property type="entry name" value="Leukotriene A4 hydrolase N-terminal domain"/>
    <property type="match status" value="1"/>
</dbReference>
<dbReference type="SUPFAM" id="SSF48371">
    <property type="entry name" value="ARM repeat"/>
    <property type="match status" value="1"/>
</dbReference>
<keyword evidence="9" id="KW-0479">Metal-binding</keyword>
<dbReference type="InterPro" id="IPR015211">
    <property type="entry name" value="Peptidase_M1_C"/>
</dbReference>
<keyword evidence="13" id="KW-0732">Signal</keyword>
<comment type="cofactor">
    <cofactor evidence="2">
        <name>Zn(2+)</name>
        <dbReference type="ChEBI" id="CHEBI:29105"/>
    </cofactor>
</comment>
<keyword evidence="11" id="KW-0862">Zinc</keyword>
<dbReference type="SMART" id="SM01263">
    <property type="entry name" value="Leuk-A4-hydro_C"/>
    <property type="match status" value="1"/>
</dbReference>
<comment type="caution">
    <text evidence="15">The sequence shown here is derived from an EMBL/GenBank/DDBJ whole genome shotgun (WGS) entry which is preliminary data.</text>
</comment>
<dbReference type="InterPro" id="IPR014782">
    <property type="entry name" value="Peptidase_M1_dom"/>
</dbReference>
<keyword evidence="8" id="KW-0645">Protease</keyword>
<organism evidence="15 16">
    <name type="scientific">Brevundimonas terrae</name>
    <dbReference type="NCBI Taxonomy" id="363631"/>
    <lineage>
        <taxon>Bacteria</taxon>
        <taxon>Pseudomonadati</taxon>
        <taxon>Pseudomonadota</taxon>
        <taxon>Alphaproteobacteria</taxon>
        <taxon>Caulobacterales</taxon>
        <taxon>Caulobacteraceae</taxon>
        <taxon>Brevundimonas</taxon>
    </lineage>
</organism>
<evidence type="ECO:0000259" key="14">
    <source>
        <dbReference type="SMART" id="SM01263"/>
    </source>
</evidence>
<dbReference type="EC" id="3.4.11.2" evidence="5"/>
<evidence type="ECO:0000256" key="6">
    <source>
        <dbReference type="ARBA" id="ARBA00015611"/>
    </source>
</evidence>
<sequence length="660" mass="72173">MTFNLAGKVSALALATALATSLGACATSSSLVTGDFTPGTPAVQPAAPETAMATDYVNDVHSYARPAEARVTHVDLDLTADFAAKTLSGKATLDVTGRAGATQVVLDVKNLDIRSVTDASGRALPFTQGASDAIKGQPLSITLPAFRGNEAQKVVITYATRPDAAALQWLTPQQTAGGELPYLFSQGQAILTRTWIPTQDSPGIRQTYTARIVTPANLRAVMSAQDLTPQGEDAGNGRKAWRFDLDKPIPPYLIALAVGDIAFEAFDERTGVWAEPNQLEASHKELIPTAEMVDAAEALYGPYQWGRYDLLVLPPSFPFGGMENPMLTFATPTIIAGDRSLVSLVAHELAHSWSGNLVTNATWDDFWLNEGFTSYFENRIMESVYGHDAAVQEQVLAWTGLQEELASLDPADTRLKLELEGRDPDEGMNTIAYDKGAAFLRTIERIAGREKFDAWMRGYFERNAWRPMTTERFLEDIRTHLVKGDTAMESALMMDQWIYQPGLPSNAVAPVSNAFTVVDAAASAFYGDKGPASALPWASWNTQQRQHFLSWRPKDGAKTWLTEAQLADLQSTLNLNAEGNAEVKFAWLQVALAHRYQPAVQTADDFLSHMGRRKFVLPLFQTLWDQGEWGQTIAKSIYAKARPLYHPVTTNSVDAVVGRP</sequence>
<evidence type="ECO:0000256" key="9">
    <source>
        <dbReference type="ARBA" id="ARBA00022723"/>
    </source>
</evidence>
<dbReference type="RefSeq" id="WP_167178430.1">
    <property type="nucleotide sequence ID" value="NZ_BAAAEJ010000002.1"/>
</dbReference>
<dbReference type="InterPro" id="IPR045357">
    <property type="entry name" value="Aminopeptidase_N-like_N"/>
</dbReference>
<dbReference type="Gene3D" id="2.60.40.1730">
    <property type="entry name" value="tricorn interacting facor f3 domain"/>
    <property type="match status" value="1"/>
</dbReference>
<comment type="similarity">
    <text evidence="4">Belongs to the peptidase M1 family.</text>
</comment>
<dbReference type="InterPro" id="IPR027268">
    <property type="entry name" value="Peptidase_M4/M1_CTD_sf"/>
</dbReference>
<dbReference type="Gene3D" id="1.25.40.320">
    <property type="entry name" value="Peptidase M1, leukotriene A4 hydrolase/aminopeptidase C-terminal domain"/>
    <property type="match status" value="1"/>
</dbReference>
<accession>A0ABP3HRU2</accession>
<evidence type="ECO:0000256" key="2">
    <source>
        <dbReference type="ARBA" id="ARBA00001947"/>
    </source>
</evidence>
<dbReference type="CDD" id="cd09599">
    <property type="entry name" value="M1_LTA4H"/>
    <property type="match status" value="1"/>
</dbReference>
<dbReference type="PRINTS" id="PR00756">
    <property type="entry name" value="ALADIPTASE"/>
</dbReference>
<comment type="subcellular location">
    <subcellularLocation>
        <location evidence="3">Cytoplasm</location>
    </subcellularLocation>
</comment>
<evidence type="ECO:0000313" key="15">
    <source>
        <dbReference type="EMBL" id="GAA0378440.1"/>
    </source>
</evidence>
<dbReference type="Gene3D" id="1.10.390.10">
    <property type="entry name" value="Neutral Protease Domain 2"/>
    <property type="match status" value="1"/>
</dbReference>
<evidence type="ECO:0000256" key="8">
    <source>
        <dbReference type="ARBA" id="ARBA00022670"/>
    </source>
</evidence>
<evidence type="ECO:0000256" key="7">
    <source>
        <dbReference type="ARBA" id="ARBA00022490"/>
    </source>
</evidence>
<evidence type="ECO:0000256" key="3">
    <source>
        <dbReference type="ARBA" id="ARBA00004496"/>
    </source>
</evidence>
<dbReference type="Pfam" id="PF09127">
    <property type="entry name" value="Leuk-A4-hydro_C"/>
    <property type="match status" value="1"/>
</dbReference>
<evidence type="ECO:0000256" key="1">
    <source>
        <dbReference type="ARBA" id="ARBA00000098"/>
    </source>
</evidence>
<feature type="signal peptide" evidence="13">
    <location>
        <begin position="1"/>
        <end position="26"/>
    </location>
</feature>
<dbReference type="InterPro" id="IPR042097">
    <property type="entry name" value="Aminopeptidase_N-like_N_sf"/>
</dbReference>
<dbReference type="InterPro" id="IPR001930">
    <property type="entry name" value="Peptidase_M1"/>
</dbReference>
<keyword evidence="10" id="KW-0378">Hydrolase</keyword>
<name>A0ABP3HRU2_9CAUL</name>
<evidence type="ECO:0000313" key="16">
    <source>
        <dbReference type="Proteomes" id="UP001500791"/>
    </source>
</evidence>
<dbReference type="SUPFAM" id="SSF55486">
    <property type="entry name" value="Metalloproteases ('zincins'), catalytic domain"/>
    <property type="match status" value="1"/>
</dbReference>
<keyword evidence="7" id="KW-0963">Cytoplasm</keyword>
<protein>
    <recommendedName>
        <fullName evidence="6">Aminopeptidase N</fullName>
        <ecNumber evidence="5">3.4.11.2</ecNumber>
    </recommendedName>
</protein>
<dbReference type="InterPro" id="IPR034015">
    <property type="entry name" value="M1_LTA4H"/>
</dbReference>
<dbReference type="Pfam" id="PF01433">
    <property type="entry name" value="Peptidase_M1"/>
    <property type="match status" value="1"/>
</dbReference>
<gene>
    <name evidence="15" type="ORF">GCM10009093_01890</name>
</gene>
<dbReference type="EMBL" id="BAAAEJ010000002">
    <property type="protein sequence ID" value="GAA0378440.1"/>
    <property type="molecule type" value="Genomic_DNA"/>
</dbReference>
<evidence type="ECO:0000256" key="4">
    <source>
        <dbReference type="ARBA" id="ARBA00010136"/>
    </source>
</evidence>
<evidence type="ECO:0000256" key="13">
    <source>
        <dbReference type="SAM" id="SignalP"/>
    </source>
</evidence>
<reference evidence="16" key="1">
    <citation type="journal article" date="2019" name="Int. J. Syst. Evol. Microbiol.">
        <title>The Global Catalogue of Microorganisms (GCM) 10K type strain sequencing project: providing services to taxonomists for standard genome sequencing and annotation.</title>
        <authorList>
            <consortium name="The Broad Institute Genomics Platform"/>
            <consortium name="The Broad Institute Genome Sequencing Center for Infectious Disease"/>
            <person name="Wu L."/>
            <person name="Ma J."/>
        </authorList>
    </citation>
    <scope>NUCLEOTIDE SEQUENCE [LARGE SCALE GENOMIC DNA]</scope>
    <source>
        <strain evidence="16">JCM 13476</strain>
    </source>
</reference>
<dbReference type="PANTHER" id="PTHR45726">
    <property type="entry name" value="LEUKOTRIENE A-4 HYDROLASE"/>
    <property type="match status" value="1"/>
</dbReference>
<dbReference type="Gene3D" id="3.30.2010.30">
    <property type="match status" value="1"/>
</dbReference>
<dbReference type="Pfam" id="PF17900">
    <property type="entry name" value="Peptidase_M1_N"/>
    <property type="match status" value="1"/>
</dbReference>
<keyword evidence="12" id="KW-0482">Metalloprotease</keyword>
<evidence type="ECO:0000256" key="11">
    <source>
        <dbReference type="ARBA" id="ARBA00022833"/>
    </source>
</evidence>
<feature type="domain" description="Peptidase M1 leukotriene A4 hydrolase/aminopeptidase C-terminal" evidence="14">
    <location>
        <begin position="512"/>
        <end position="657"/>
    </location>
</feature>